<name>A0A1B9AUC4_9BACI</name>
<protein>
    <submittedName>
        <fullName evidence="2">Uncharacterized protein</fullName>
    </submittedName>
</protein>
<evidence type="ECO:0000313" key="3">
    <source>
        <dbReference type="Proteomes" id="UP000092578"/>
    </source>
</evidence>
<reference evidence="3" key="1">
    <citation type="submission" date="2016-05" db="EMBL/GenBank/DDBJ databases">
        <authorList>
            <person name="Liu B."/>
            <person name="Wang J."/>
            <person name="Zhu Y."/>
            <person name="Liu G."/>
            <person name="Chen Q."/>
            <person name="Chen Z."/>
            <person name="Lan J."/>
            <person name="Che J."/>
            <person name="Ge C."/>
            <person name="Shi H."/>
            <person name="Pan Z."/>
            <person name="Liu X."/>
        </authorList>
    </citation>
    <scope>NUCLEOTIDE SEQUENCE [LARGE SCALE GENOMIC DNA]</scope>
    <source>
        <strain evidence="3">FJAT-27215</strain>
    </source>
</reference>
<keyword evidence="3" id="KW-1185">Reference proteome</keyword>
<dbReference type="AlphaFoldDB" id="A0A1B9AUC4"/>
<sequence length="65" mass="7421">MERDKLDMNGETTNLHIKREANDQVLEISSTGYGLESVSRREVAEGKNEMASPMKEQPFVENNHE</sequence>
<feature type="compositionally biased region" description="Basic and acidic residues" evidence="1">
    <location>
        <begin position="39"/>
        <end position="48"/>
    </location>
</feature>
<dbReference type="Proteomes" id="UP000092578">
    <property type="component" value="Unassembled WGS sequence"/>
</dbReference>
<organism evidence="2 3">
    <name type="scientific">Pseudobacillus wudalianchiensis</name>
    <dbReference type="NCBI Taxonomy" id="1743143"/>
    <lineage>
        <taxon>Bacteria</taxon>
        <taxon>Bacillati</taxon>
        <taxon>Bacillota</taxon>
        <taxon>Bacilli</taxon>
        <taxon>Bacillales</taxon>
        <taxon>Bacillaceae</taxon>
        <taxon>Pseudobacillus</taxon>
    </lineage>
</organism>
<gene>
    <name evidence="2" type="ORF">A8F95_09175</name>
</gene>
<accession>A0A1B9AUC4</accession>
<dbReference type="RefSeq" id="WP_065410838.1">
    <property type="nucleotide sequence ID" value="NZ_MAYT01000023.1"/>
</dbReference>
<proteinExistence type="predicted"/>
<feature type="region of interest" description="Disordered" evidence="1">
    <location>
        <begin position="39"/>
        <end position="65"/>
    </location>
</feature>
<comment type="caution">
    <text evidence="2">The sequence shown here is derived from an EMBL/GenBank/DDBJ whole genome shotgun (WGS) entry which is preliminary data.</text>
</comment>
<evidence type="ECO:0000256" key="1">
    <source>
        <dbReference type="SAM" id="MobiDB-lite"/>
    </source>
</evidence>
<dbReference type="EMBL" id="MAYT01000023">
    <property type="protein sequence ID" value="OCA87394.1"/>
    <property type="molecule type" value="Genomic_DNA"/>
</dbReference>
<evidence type="ECO:0000313" key="2">
    <source>
        <dbReference type="EMBL" id="OCA87394.1"/>
    </source>
</evidence>